<gene>
    <name evidence="9" type="ORF">LRAMOSA04841</name>
</gene>
<dbReference type="PANTHER" id="PTHR43570">
    <property type="entry name" value="ALDEHYDE DEHYDROGENASE"/>
    <property type="match status" value="1"/>
</dbReference>
<evidence type="ECO:0000256" key="5">
    <source>
        <dbReference type="PIRSR" id="PIRSR036492-1"/>
    </source>
</evidence>
<evidence type="ECO:0000256" key="1">
    <source>
        <dbReference type="ARBA" id="ARBA00009986"/>
    </source>
</evidence>
<dbReference type="OrthoDB" id="440325at2759"/>
<dbReference type="InterPro" id="IPR016163">
    <property type="entry name" value="Ald_DH_C"/>
</dbReference>
<comment type="similarity">
    <text evidence="1 4 7">Belongs to the aldehyde dehydrogenase family.</text>
</comment>
<dbReference type="GO" id="GO:0005737">
    <property type="term" value="C:cytoplasm"/>
    <property type="evidence" value="ECO:0007669"/>
    <property type="project" value="TreeGrafter"/>
</dbReference>
<feature type="active site" evidence="5">
    <location>
        <position position="254"/>
    </location>
</feature>
<accession>A0A077WZC8</accession>
<evidence type="ECO:0000256" key="4">
    <source>
        <dbReference type="PIRNR" id="PIRNR036492"/>
    </source>
</evidence>
<name>A0A077WZC8_9FUNG</name>
<dbReference type="PROSITE" id="PS00687">
    <property type="entry name" value="ALDEHYDE_DEHYDR_GLU"/>
    <property type="match status" value="1"/>
</dbReference>
<evidence type="ECO:0000256" key="7">
    <source>
        <dbReference type="RuleBase" id="RU003345"/>
    </source>
</evidence>
<evidence type="ECO:0000313" key="9">
    <source>
        <dbReference type="EMBL" id="CDS12655.1"/>
    </source>
</evidence>
<sequence>MSSSLQYTAIHDIPNTVNEIRHQFENGLTKDIQFRKDQLQSLARFIDENLVGLQDALRQDLHKHQVESSVGEIIPIRNECDFMLKHLDRLVKPDYPAKQYKMFATDKTLVRKEPKGVVLVIGAWNYPVRLLLLPVVGAIAAGNCVVLKPSEIAEHTAHFITTRLPDYLDKRAYAIINGAVQETTVLLEQKFDHIFYTGNSAVGKIVMTAAAKQLTPVTLELGGKSPAIICSSADMELTAHRLLWGKYYNCGQTCIAPDYVLVLENKVDVLIDTFRKTLLEFFGKTPQDSNSYGRIINTSKFDRLKHMLDRVDSTKIVIGGQMDRADLFIAPTIVSPVDANDEVLMSEEIFGPILPVITVKNMDEAMRIVKSKEKPLTQYIFTNDDLELQHIMDNTISGSVLVNDTLMHLQETSLPFGGVGESGMGAYHGQKTFETFTHERSTMIRSTAMESLMKARYPPYDEGKLQICQMLVTGLPAGVTGKIKSVASVCSSIWEVMFSGSSKL</sequence>
<dbReference type="Gene3D" id="3.40.605.10">
    <property type="entry name" value="Aldehyde Dehydrogenase, Chain A, domain 1"/>
    <property type="match status" value="1"/>
</dbReference>
<evidence type="ECO:0000256" key="3">
    <source>
        <dbReference type="ARBA" id="ARBA00023027"/>
    </source>
</evidence>
<dbReference type="EMBL" id="LK023368">
    <property type="protein sequence ID" value="CDS12655.1"/>
    <property type="molecule type" value="Genomic_DNA"/>
</dbReference>
<dbReference type="InterPro" id="IPR012394">
    <property type="entry name" value="Aldehyde_DH_NAD(P)"/>
</dbReference>
<dbReference type="PANTHER" id="PTHR43570:SF16">
    <property type="entry name" value="ALDEHYDE DEHYDROGENASE TYPE III, ISOFORM Q"/>
    <property type="match status" value="1"/>
</dbReference>
<dbReference type="InterPro" id="IPR029510">
    <property type="entry name" value="Ald_DH_CS_GLU"/>
</dbReference>
<evidence type="ECO:0000256" key="2">
    <source>
        <dbReference type="ARBA" id="ARBA00023002"/>
    </source>
</evidence>
<organism evidence="9">
    <name type="scientific">Lichtheimia ramosa</name>
    <dbReference type="NCBI Taxonomy" id="688394"/>
    <lineage>
        <taxon>Eukaryota</taxon>
        <taxon>Fungi</taxon>
        <taxon>Fungi incertae sedis</taxon>
        <taxon>Mucoromycota</taxon>
        <taxon>Mucoromycotina</taxon>
        <taxon>Mucoromycetes</taxon>
        <taxon>Mucorales</taxon>
        <taxon>Lichtheimiaceae</taxon>
        <taxon>Lichtheimia</taxon>
    </lineage>
</organism>
<evidence type="ECO:0000256" key="6">
    <source>
        <dbReference type="PROSITE-ProRule" id="PRU10007"/>
    </source>
</evidence>
<dbReference type="InterPro" id="IPR016162">
    <property type="entry name" value="Ald_DH_N"/>
</dbReference>
<keyword evidence="2 4" id="KW-0560">Oxidoreductase</keyword>
<dbReference type="FunFam" id="3.40.605.10:FF:000004">
    <property type="entry name" value="Aldehyde dehydrogenase"/>
    <property type="match status" value="1"/>
</dbReference>
<dbReference type="Gene3D" id="3.40.309.10">
    <property type="entry name" value="Aldehyde Dehydrogenase, Chain A, domain 2"/>
    <property type="match status" value="1"/>
</dbReference>
<dbReference type="GO" id="GO:0006081">
    <property type="term" value="P:aldehyde metabolic process"/>
    <property type="evidence" value="ECO:0007669"/>
    <property type="project" value="InterPro"/>
</dbReference>
<evidence type="ECO:0000259" key="8">
    <source>
        <dbReference type="Pfam" id="PF00171"/>
    </source>
</evidence>
<dbReference type="GO" id="GO:0004029">
    <property type="term" value="F:aldehyde dehydrogenase (NAD+) activity"/>
    <property type="evidence" value="ECO:0007669"/>
    <property type="project" value="TreeGrafter"/>
</dbReference>
<dbReference type="InterPro" id="IPR015590">
    <property type="entry name" value="Aldehyde_DH_dom"/>
</dbReference>
<dbReference type="InterPro" id="IPR016161">
    <property type="entry name" value="Ald_DH/histidinol_DH"/>
</dbReference>
<keyword evidence="3" id="KW-0520">NAD</keyword>
<feature type="domain" description="Aldehyde dehydrogenase" evidence="8">
    <location>
        <begin position="15"/>
        <end position="440"/>
    </location>
</feature>
<proteinExistence type="inferred from homology"/>
<dbReference type="Pfam" id="PF00171">
    <property type="entry name" value="Aldedh"/>
    <property type="match status" value="1"/>
</dbReference>
<dbReference type="PROSITE" id="PS00070">
    <property type="entry name" value="ALDEHYDE_DEHYDR_CYS"/>
    <property type="match status" value="1"/>
</dbReference>
<dbReference type="SUPFAM" id="SSF53720">
    <property type="entry name" value="ALDH-like"/>
    <property type="match status" value="1"/>
</dbReference>
<dbReference type="FunFam" id="3.40.309.10:FF:000003">
    <property type="entry name" value="Aldehyde dehydrogenase"/>
    <property type="match status" value="1"/>
</dbReference>
<feature type="active site" evidence="5 6">
    <location>
        <position position="220"/>
    </location>
</feature>
<reference evidence="9" key="1">
    <citation type="journal article" date="2014" name="Genome Announc.">
        <title>De novo whole-genome sequence and genome annotation of Lichtheimia ramosa.</title>
        <authorList>
            <person name="Linde J."/>
            <person name="Schwartze V."/>
            <person name="Binder U."/>
            <person name="Lass-Florl C."/>
            <person name="Voigt K."/>
            <person name="Horn F."/>
        </authorList>
    </citation>
    <scope>NUCLEOTIDE SEQUENCE</scope>
    <source>
        <strain evidence="9">JMRC FSU:6197</strain>
    </source>
</reference>
<dbReference type="InterPro" id="IPR016160">
    <property type="entry name" value="Ald_DH_CS_CYS"/>
</dbReference>
<protein>
    <recommendedName>
        <fullName evidence="4">Aldehyde dehydrogenase</fullName>
    </recommendedName>
</protein>
<dbReference type="PIRSF" id="PIRSF036492">
    <property type="entry name" value="ALDH"/>
    <property type="match status" value="1"/>
</dbReference>
<dbReference type="AlphaFoldDB" id="A0A077WZC8"/>